<dbReference type="EMBL" id="SULG01000105">
    <property type="protein sequence ID" value="TLD40388.1"/>
    <property type="molecule type" value="Genomic_DNA"/>
</dbReference>
<organism evidence="2 3">
    <name type="scientific">Candidatus Jettenia ecosi</name>
    <dbReference type="NCBI Taxonomy" id="2494326"/>
    <lineage>
        <taxon>Bacteria</taxon>
        <taxon>Pseudomonadati</taxon>
        <taxon>Planctomycetota</taxon>
        <taxon>Candidatus Brocadiia</taxon>
        <taxon>Candidatus Brocadiales</taxon>
        <taxon>Candidatus Brocadiaceae</taxon>
        <taxon>Candidatus Jettenia</taxon>
    </lineage>
</organism>
<comment type="caution">
    <text evidence="2">The sequence shown here is derived from an EMBL/GenBank/DDBJ whole genome shotgun (WGS) entry which is preliminary data.</text>
</comment>
<dbReference type="AlphaFoldDB" id="A0A533Q702"/>
<feature type="transmembrane region" description="Helical" evidence="1">
    <location>
        <begin position="46"/>
        <end position="63"/>
    </location>
</feature>
<proteinExistence type="predicted"/>
<evidence type="ECO:0000256" key="1">
    <source>
        <dbReference type="SAM" id="Phobius"/>
    </source>
</evidence>
<keyword evidence="1" id="KW-0472">Membrane</keyword>
<protein>
    <submittedName>
        <fullName evidence="2">Uncharacterized protein</fullName>
    </submittedName>
</protein>
<gene>
    <name evidence="2" type="ORF">JETT_3348</name>
</gene>
<keyword evidence="1" id="KW-0812">Transmembrane</keyword>
<dbReference type="Proteomes" id="UP000319783">
    <property type="component" value="Unassembled WGS sequence"/>
</dbReference>
<reference evidence="2 3" key="1">
    <citation type="submission" date="2019-04" db="EMBL/GenBank/DDBJ databases">
        <title>Genome of a novel bacterium Candidatus Jettenia ecosi reconstructed from metagenome of an anammox bioreactor.</title>
        <authorList>
            <person name="Mardanov A.V."/>
            <person name="Beletsky A.V."/>
            <person name="Ravin N.V."/>
            <person name="Botchkova E.A."/>
            <person name="Litti Y.V."/>
            <person name="Nozhevnikova A.N."/>
        </authorList>
    </citation>
    <scope>NUCLEOTIDE SEQUENCE [LARGE SCALE GENOMIC DNA]</scope>
    <source>
        <strain evidence="2">J2</strain>
    </source>
</reference>
<accession>A0A533Q702</accession>
<name>A0A533Q702_9BACT</name>
<evidence type="ECO:0000313" key="2">
    <source>
        <dbReference type="EMBL" id="TLD40388.1"/>
    </source>
</evidence>
<evidence type="ECO:0000313" key="3">
    <source>
        <dbReference type="Proteomes" id="UP000319783"/>
    </source>
</evidence>
<sequence>MAITDPQLGLNGNSFHHFVATKTNATGTTDVFVFSAPLRMMLHPQATFYFSSVAAVAVSGYLVDSE</sequence>
<keyword evidence="1" id="KW-1133">Transmembrane helix</keyword>